<keyword evidence="2" id="KW-0732">Signal</keyword>
<dbReference type="Pfam" id="PF20177">
    <property type="entry name" value="DUF6542"/>
    <property type="match status" value="1"/>
</dbReference>
<reference evidence="4 5" key="1">
    <citation type="journal article" date="2013" name="Genome Announc.">
        <title>Draft Genome Sequence of the Lignocellulose Decomposer Thermobifida fusca Strain TM51.</title>
        <authorList>
            <person name="Toth A."/>
            <person name="Barna T."/>
            <person name="Nagy I."/>
            <person name="Horvath B."/>
            <person name="Nagy I."/>
            <person name="Tancsics A."/>
            <person name="Kriszt B."/>
            <person name="Baka E."/>
            <person name="Fekete C."/>
            <person name="Kukolya J."/>
        </authorList>
    </citation>
    <scope>NUCLEOTIDE SEQUENCE [LARGE SCALE GENOMIC DNA]</scope>
    <source>
        <strain evidence="4 5">TM51</strain>
    </source>
</reference>
<feature type="transmembrane region" description="Helical" evidence="1">
    <location>
        <begin position="53"/>
        <end position="70"/>
    </location>
</feature>
<name>A0A9P2WRS2_THEFU</name>
<organism evidence="4 5">
    <name type="scientific">Thermobifida fusca TM51</name>
    <dbReference type="NCBI Taxonomy" id="1169414"/>
    <lineage>
        <taxon>Bacteria</taxon>
        <taxon>Bacillati</taxon>
        <taxon>Actinomycetota</taxon>
        <taxon>Actinomycetes</taxon>
        <taxon>Streptosporangiales</taxon>
        <taxon>Nocardiopsidaceae</taxon>
        <taxon>Thermobifida</taxon>
    </lineage>
</organism>
<feature type="domain" description="DUF6542" evidence="3">
    <location>
        <begin position="2"/>
        <end position="110"/>
    </location>
</feature>
<proteinExistence type="predicted"/>
<feature type="signal peptide" evidence="2">
    <location>
        <begin position="1"/>
        <end position="17"/>
    </location>
</feature>
<evidence type="ECO:0000256" key="1">
    <source>
        <dbReference type="SAM" id="Phobius"/>
    </source>
</evidence>
<keyword evidence="1" id="KW-1133">Transmembrane helix</keyword>
<dbReference type="Proteomes" id="UP000014184">
    <property type="component" value="Unassembled WGS sequence"/>
</dbReference>
<feature type="transmembrane region" description="Helical" evidence="1">
    <location>
        <begin position="90"/>
        <end position="108"/>
    </location>
</feature>
<evidence type="ECO:0000256" key="2">
    <source>
        <dbReference type="SAM" id="SignalP"/>
    </source>
</evidence>
<dbReference type="InterPro" id="IPR046672">
    <property type="entry name" value="DUF6542"/>
</dbReference>
<accession>A0A9P2WRS2</accession>
<evidence type="ECO:0000313" key="4">
    <source>
        <dbReference type="EMBL" id="EOR72480.1"/>
    </source>
</evidence>
<feature type="chain" id="PRO_5040474769" description="DUF6542 domain-containing protein" evidence="2">
    <location>
        <begin position="18"/>
        <end position="131"/>
    </location>
</feature>
<dbReference type="EMBL" id="AOSG01000010">
    <property type="protein sequence ID" value="EOR72480.1"/>
    <property type="molecule type" value="Genomic_DNA"/>
</dbReference>
<sequence length="131" mass="13689">MLCIVLASLVSALLATAVAYPPVNGAGFVLACGLAVLTVRPQDLLTLSVSPPLAYFCGVLLAECVLSVGADSVLRSVAIGVGLRLTDAAPWLFGGTALLLVIALLRGLPQNVRELRAELTTRHRRGSRRLS</sequence>
<comment type="caution">
    <text evidence="4">The sequence shown here is derived from an EMBL/GenBank/DDBJ whole genome shotgun (WGS) entry which is preliminary data.</text>
</comment>
<keyword evidence="1" id="KW-0812">Transmembrane</keyword>
<protein>
    <recommendedName>
        <fullName evidence="3">DUF6542 domain-containing protein</fullName>
    </recommendedName>
</protein>
<gene>
    <name evidence="4" type="ORF">TM51_02704</name>
</gene>
<feature type="transmembrane region" description="Helical" evidence="1">
    <location>
        <begin position="25"/>
        <end position="41"/>
    </location>
</feature>
<keyword evidence="1" id="KW-0472">Membrane</keyword>
<evidence type="ECO:0000259" key="3">
    <source>
        <dbReference type="Pfam" id="PF20177"/>
    </source>
</evidence>
<dbReference type="AlphaFoldDB" id="A0A9P2WRS2"/>
<evidence type="ECO:0000313" key="5">
    <source>
        <dbReference type="Proteomes" id="UP000014184"/>
    </source>
</evidence>
<keyword evidence="5" id="KW-1185">Reference proteome</keyword>